<sequence length="271" mass="29636">MTCPVDGRPLSNNATICPGCTETLDRALGDIDALLEDLDTALARQSKKRPARGNHPRDDKPLPYDLGASRAASELKAVLVGWARLVSEERGVPLTCRDTSQSISAWLMHHVHWLSRHDAAPDAYSEIVGAVNNIRRTIDIAPDTTYIGPCYAVVEGVECTETLWGIEGTDAATCRTCGTVWDAKARTLEALTHADKVAQTITVMTRSFAVKGIALDTRRLGKWVSRGYLHPHGTGDRNRPTYIVAHVARLVTLYNAGQKLTPWNTEQDTPA</sequence>
<dbReference type="EMBL" id="BMFW01000005">
    <property type="protein sequence ID" value="GGH93847.1"/>
    <property type="molecule type" value="Genomic_DNA"/>
</dbReference>
<feature type="region of interest" description="Disordered" evidence="1">
    <location>
        <begin position="44"/>
        <end position="66"/>
    </location>
</feature>
<comment type="caution">
    <text evidence="2">The sequence shown here is derived from an EMBL/GenBank/DDBJ whole genome shotgun (WGS) entry which is preliminary data.</text>
</comment>
<dbReference type="Proteomes" id="UP000643279">
    <property type="component" value="Unassembled WGS sequence"/>
</dbReference>
<reference evidence="3" key="1">
    <citation type="journal article" date="2019" name="Int. J. Syst. Evol. Microbiol.">
        <title>The Global Catalogue of Microorganisms (GCM) 10K type strain sequencing project: providing services to taxonomists for standard genome sequencing and annotation.</title>
        <authorList>
            <consortium name="The Broad Institute Genomics Platform"/>
            <consortium name="The Broad Institute Genome Sequencing Center for Infectious Disease"/>
            <person name="Wu L."/>
            <person name="Ma J."/>
        </authorList>
    </citation>
    <scope>NUCLEOTIDE SEQUENCE [LARGE SCALE GENOMIC DNA]</scope>
    <source>
        <strain evidence="3">CGMCC 1.12778</strain>
    </source>
</reference>
<name>A0ABQ2AQ28_9MICC</name>
<proteinExistence type="predicted"/>
<evidence type="ECO:0000256" key="1">
    <source>
        <dbReference type="SAM" id="MobiDB-lite"/>
    </source>
</evidence>
<accession>A0ABQ2AQ28</accession>
<keyword evidence="3" id="KW-1185">Reference proteome</keyword>
<protein>
    <submittedName>
        <fullName evidence="2">Uncharacterized protein</fullName>
    </submittedName>
</protein>
<gene>
    <name evidence="2" type="ORF">GCM10007170_15670</name>
</gene>
<dbReference type="RefSeq" id="WP_188571069.1">
    <property type="nucleotide sequence ID" value="NZ_BMFW01000005.1"/>
</dbReference>
<evidence type="ECO:0000313" key="3">
    <source>
        <dbReference type="Proteomes" id="UP000643279"/>
    </source>
</evidence>
<feature type="compositionally biased region" description="Basic residues" evidence="1">
    <location>
        <begin position="45"/>
        <end position="54"/>
    </location>
</feature>
<evidence type="ECO:0000313" key="2">
    <source>
        <dbReference type="EMBL" id="GGH93847.1"/>
    </source>
</evidence>
<organism evidence="2 3">
    <name type="scientific">Arthrobacter liuii</name>
    <dbReference type="NCBI Taxonomy" id="1476996"/>
    <lineage>
        <taxon>Bacteria</taxon>
        <taxon>Bacillati</taxon>
        <taxon>Actinomycetota</taxon>
        <taxon>Actinomycetes</taxon>
        <taxon>Micrococcales</taxon>
        <taxon>Micrococcaceae</taxon>
        <taxon>Arthrobacter</taxon>
    </lineage>
</organism>